<proteinExistence type="predicted"/>
<evidence type="ECO:0000313" key="2">
    <source>
        <dbReference type="Proteomes" id="UP000034883"/>
    </source>
</evidence>
<dbReference type="AlphaFoldDB" id="A0A0F6W474"/>
<organism evidence="1 2">
    <name type="scientific">Sandaracinus amylolyticus</name>
    <dbReference type="NCBI Taxonomy" id="927083"/>
    <lineage>
        <taxon>Bacteria</taxon>
        <taxon>Pseudomonadati</taxon>
        <taxon>Myxococcota</taxon>
        <taxon>Polyangia</taxon>
        <taxon>Polyangiales</taxon>
        <taxon>Sandaracinaceae</taxon>
        <taxon>Sandaracinus</taxon>
    </lineage>
</organism>
<protein>
    <submittedName>
        <fullName evidence="1">Uncharacterized protein</fullName>
    </submittedName>
</protein>
<reference evidence="1 2" key="1">
    <citation type="submission" date="2015-03" db="EMBL/GenBank/DDBJ databases">
        <title>Genome assembly of Sandaracinus amylolyticus DSM 53668.</title>
        <authorList>
            <person name="Sharma G."/>
            <person name="Subramanian S."/>
        </authorList>
    </citation>
    <scope>NUCLEOTIDE SEQUENCE [LARGE SCALE GENOMIC DNA]</scope>
    <source>
        <strain evidence="1 2">DSM 53668</strain>
    </source>
</reference>
<accession>A0A0F6W474</accession>
<dbReference type="KEGG" id="samy:DB32_004007"/>
<name>A0A0F6W474_9BACT</name>
<dbReference type="EMBL" id="CP011125">
    <property type="protein sequence ID" value="AKF06858.1"/>
    <property type="molecule type" value="Genomic_DNA"/>
</dbReference>
<evidence type="ECO:0000313" key="1">
    <source>
        <dbReference type="EMBL" id="AKF06858.1"/>
    </source>
</evidence>
<dbReference type="Proteomes" id="UP000034883">
    <property type="component" value="Chromosome"/>
</dbReference>
<keyword evidence="2" id="KW-1185">Reference proteome</keyword>
<gene>
    <name evidence="1" type="ORF">DB32_004007</name>
</gene>
<sequence length="182" mass="20662">MRSSDTFLGDFDAFLRETLALPALGTRTIVRLVYRPTFATEIALVIERDDESRATVTAHTLDRSAYGCFHARRFGTTRPDRADDWIAPQLLRERFVLSGADALARDVHARSALPEVIEHGPNVVCIDGMIIELETATRRWFRRACERNDPCVALARRLLGLAWQRAETDARDRLLGALRHFD</sequence>
<dbReference type="RefSeq" id="WP_053234084.1">
    <property type="nucleotide sequence ID" value="NZ_CP011125.1"/>
</dbReference>